<dbReference type="PATRIC" id="fig|1341157.4.peg.2577"/>
<reference evidence="2 3" key="1">
    <citation type="journal article" date="2014" name="PLoS ONE">
        <title>Rumen cellulosomics: divergent fiber-degrading strategies revealed by comparative genome-wide analysis of six ruminococcal strains.</title>
        <authorList>
            <person name="Dassa B."/>
            <person name="Borovok I."/>
            <person name="Ruimy-Israeli V."/>
            <person name="Lamed R."/>
            <person name="Flint H.J."/>
            <person name="Duncan S.H."/>
            <person name="Henrissat B."/>
            <person name="Coutinho P."/>
            <person name="Morrison M."/>
            <person name="Mosoni P."/>
            <person name="Yeoman C.J."/>
            <person name="White B.A."/>
            <person name="Bayer E.A."/>
        </authorList>
    </citation>
    <scope>NUCLEOTIDE SEQUENCE [LARGE SCALE GENOMIC DNA]</scope>
    <source>
        <strain evidence="2 3">007c</strain>
    </source>
</reference>
<dbReference type="eggNOG" id="ENOG502ZQ7D">
    <property type="taxonomic scope" value="Bacteria"/>
</dbReference>
<gene>
    <name evidence="2" type="ORF">RF007C_15890</name>
</gene>
<sequence>MTGAAMEENYKLEKEYKVPVSIFSEAYREFQKKFVYPKNRIFVILFAVMAVVVLCIGVLNVKGTSDTGKYLYYLAFMVFVALAAREWYNPRKLHRNLTESVRALGEPVYKIGVSDKYVDISTVSEDLSDIPDEEKEEVLKDDPLPEKTRLNIDDSFRVMEYEKFFMLIPGTAMLYIIPKEGFSEGDMSIIRELKK</sequence>
<name>W7UXG0_RUMFL</name>
<dbReference type="OrthoDB" id="1819179at2"/>
<comment type="caution">
    <text evidence="2">The sequence shown here is derived from an EMBL/GenBank/DDBJ whole genome shotgun (WGS) entry which is preliminary data.</text>
</comment>
<keyword evidence="3" id="KW-1185">Reference proteome</keyword>
<evidence type="ECO:0000313" key="3">
    <source>
        <dbReference type="Proteomes" id="UP000019365"/>
    </source>
</evidence>
<dbReference type="EMBL" id="ATAX01000028">
    <property type="protein sequence ID" value="EWM53092.1"/>
    <property type="molecule type" value="Genomic_DNA"/>
</dbReference>
<protein>
    <recommendedName>
        <fullName evidence="4">YcxB-like protein domain-containing protein</fullName>
    </recommendedName>
</protein>
<feature type="transmembrane region" description="Helical" evidence="1">
    <location>
        <begin position="41"/>
        <end position="59"/>
    </location>
</feature>
<proteinExistence type="predicted"/>
<evidence type="ECO:0008006" key="4">
    <source>
        <dbReference type="Google" id="ProtNLM"/>
    </source>
</evidence>
<feature type="transmembrane region" description="Helical" evidence="1">
    <location>
        <begin position="71"/>
        <end position="88"/>
    </location>
</feature>
<accession>W7UXG0</accession>
<evidence type="ECO:0000313" key="2">
    <source>
        <dbReference type="EMBL" id="EWM53092.1"/>
    </source>
</evidence>
<dbReference type="Proteomes" id="UP000019365">
    <property type="component" value="Unassembled WGS sequence"/>
</dbReference>
<organism evidence="2 3">
    <name type="scientific">Ruminococcus flavefaciens 007c</name>
    <dbReference type="NCBI Taxonomy" id="1341157"/>
    <lineage>
        <taxon>Bacteria</taxon>
        <taxon>Bacillati</taxon>
        <taxon>Bacillota</taxon>
        <taxon>Clostridia</taxon>
        <taxon>Eubacteriales</taxon>
        <taxon>Oscillospiraceae</taxon>
        <taxon>Ruminococcus</taxon>
    </lineage>
</organism>
<keyword evidence="1" id="KW-1133">Transmembrane helix</keyword>
<dbReference type="AlphaFoldDB" id="W7UXG0"/>
<evidence type="ECO:0000256" key="1">
    <source>
        <dbReference type="SAM" id="Phobius"/>
    </source>
</evidence>
<keyword evidence="1" id="KW-0812">Transmembrane</keyword>
<keyword evidence="1" id="KW-0472">Membrane</keyword>